<dbReference type="Gene3D" id="2.60.40.1180">
    <property type="entry name" value="Golgi alpha-mannosidase II"/>
    <property type="match status" value="1"/>
</dbReference>
<keyword evidence="1" id="KW-0732">Signal</keyword>
<gene>
    <name evidence="2" type="ORF">FOC50_04200</name>
</gene>
<sequence length="119" mass="13359">MTAYENFLRGDGVTNDAVIASTFNSKGEQISYDDGHDPNKSGIYGNQVWTFTKTSPEFSTIQLINLQRINTGWVNREGTSDNKTPKEEKNLKVVYPLYGYNKEQAQAQAKKVYVASPDD</sequence>
<reference evidence="2 3" key="1">
    <citation type="submission" date="2019-11" db="EMBL/GenBank/DDBJ databases">
        <title>FDA dAtabase for Regulatory Grade micrObial Sequences (FDA-ARGOS): Supporting development and validation of Infectious Disease Dx tests.</title>
        <authorList>
            <person name="Turner S."/>
            <person name="Byrd R."/>
            <person name="Tallon L."/>
            <person name="Sadzewicz L."/>
            <person name="Vavikolanu K."/>
            <person name="Mehta A."/>
            <person name="Aluvathingal J."/>
            <person name="Nadendla S."/>
            <person name="Myers T."/>
            <person name="Yan Y."/>
            <person name="Sichtig H."/>
        </authorList>
    </citation>
    <scope>NUCLEOTIDE SEQUENCE [LARGE SCALE GENOMIC DNA]</scope>
    <source>
        <strain evidence="2 3">FDAARGOS_742</strain>
    </source>
</reference>
<evidence type="ECO:0000313" key="3">
    <source>
        <dbReference type="Proteomes" id="UP000427636"/>
    </source>
</evidence>
<name>A0ABX6FIP1_9BACL</name>
<dbReference type="EMBL" id="CP046313">
    <property type="protein sequence ID" value="QGS08350.1"/>
    <property type="molecule type" value="Genomic_DNA"/>
</dbReference>
<keyword evidence="3" id="KW-1185">Reference proteome</keyword>
<proteinExistence type="predicted"/>
<organism evidence="2 3">
    <name type="scientific">Gemella sanguinis</name>
    <dbReference type="NCBI Taxonomy" id="84135"/>
    <lineage>
        <taxon>Bacteria</taxon>
        <taxon>Bacillati</taxon>
        <taxon>Bacillota</taxon>
        <taxon>Bacilli</taxon>
        <taxon>Bacillales</taxon>
        <taxon>Gemellaceae</taxon>
        <taxon>Gemella</taxon>
    </lineage>
</organism>
<evidence type="ECO:0000256" key="1">
    <source>
        <dbReference type="ARBA" id="ARBA00022729"/>
    </source>
</evidence>
<dbReference type="InterPro" id="IPR025092">
    <property type="entry name" value="Glyco_hydro_66"/>
</dbReference>
<evidence type="ECO:0000313" key="2">
    <source>
        <dbReference type="EMBL" id="QGS08350.1"/>
    </source>
</evidence>
<dbReference type="InterPro" id="IPR013780">
    <property type="entry name" value="Glyco_hydro_b"/>
</dbReference>
<dbReference type="Pfam" id="PF13199">
    <property type="entry name" value="Glyco_hydro_66"/>
    <property type="match status" value="1"/>
</dbReference>
<dbReference type="Proteomes" id="UP000427636">
    <property type="component" value="Chromosome"/>
</dbReference>
<accession>A0ABX6FIP1</accession>
<protein>
    <submittedName>
        <fullName evidence="2">Uncharacterized protein</fullName>
    </submittedName>
</protein>